<dbReference type="AlphaFoldDB" id="A0A3B0XNV0"/>
<feature type="domain" description="Band 7" evidence="1">
    <location>
        <begin position="1"/>
        <end position="112"/>
    </location>
</feature>
<evidence type="ECO:0000313" key="2">
    <source>
        <dbReference type="EMBL" id="VAW63569.1"/>
    </source>
</evidence>
<feature type="non-terminal residue" evidence="2">
    <location>
        <position position="1"/>
    </location>
</feature>
<protein>
    <recommendedName>
        <fullName evidence="1">Band 7 domain-containing protein</fullName>
    </recommendedName>
</protein>
<gene>
    <name evidence="2" type="ORF">MNBD_GAMMA11-310</name>
</gene>
<dbReference type="Gene3D" id="3.30.479.30">
    <property type="entry name" value="Band 7 domain"/>
    <property type="match status" value="1"/>
</dbReference>
<dbReference type="GO" id="GO:0016020">
    <property type="term" value="C:membrane"/>
    <property type="evidence" value="ECO:0007669"/>
    <property type="project" value="InterPro"/>
</dbReference>
<organism evidence="2">
    <name type="scientific">hydrothermal vent metagenome</name>
    <dbReference type="NCBI Taxonomy" id="652676"/>
    <lineage>
        <taxon>unclassified sequences</taxon>
        <taxon>metagenomes</taxon>
        <taxon>ecological metagenomes</taxon>
    </lineage>
</organism>
<accession>A0A3B0XNV0</accession>
<proteinExistence type="predicted"/>
<reference evidence="2" key="1">
    <citation type="submission" date="2018-06" db="EMBL/GenBank/DDBJ databases">
        <authorList>
            <person name="Zhirakovskaya E."/>
        </authorList>
    </citation>
    <scope>NUCLEOTIDE SEQUENCE</scope>
</reference>
<dbReference type="PANTHER" id="PTHR23222">
    <property type="entry name" value="PROHIBITIN"/>
    <property type="match status" value="1"/>
</dbReference>
<dbReference type="PANTHER" id="PTHR23222:SF0">
    <property type="entry name" value="PROHIBITIN 1"/>
    <property type="match status" value="1"/>
</dbReference>
<dbReference type="PRINTS" id="PR00679">
    <property type="entry name" value="PROHIBITIN"/>
</dbReference>
<dbReference type="InterPro" id="IPR036013">
    <property type="entry name" value="Band_7/SPFH_dom_sf"/>
</dbReference>
<dbReference type="EMBL" id="UOFG01000205">
    <property type="protein sequence ID" value="VAW63569.1"/>
    <property type="molecule type" value="Genomic_DNA"/>
</dbReference>
<dbReference type="Pfam" id="PF01145">
    <property type="entry name" value="Band_7"/>
    <property type="match status" value="1"/>
</dbReference>
<sequence>YRPRESQLYQLHTEIGKTYYDDIIGPAFVTLVRTEFSNYNHNDLAKESANIEAAVLTQLRDKLKGMPLLIDQVAIKHIRYEQLVTKSISDKLVKEQEIEQKRYEIEIARQDADIARTTARGVGDAMRITAEGEAQAMIIKAKAQAEAQQAINKTLTKSYLQYKAFDSDATRYYFVPTGKDAMPIILNTD</sequence>
<dbReference type="SUPFAM" id="SSF117892">
    <property type="entry name" value="Band 7/SPFH domain"/>
    <property type="match status" value="1"/>
</dbReference>
<dbReference type="InterPro" id="IPR001107">
    <property type="entry name" value="Band_7"/>
</dbReference>
<dbReference type="InterPro" id="IPR000163">
    <property type="entry name" value="Prohibitin"/>
</dbReference>
<name>A0A3B0XNV0_9ZZZZ</name>
<evidence type="ECO:0000259" key="1">
    <source>
        <dbReference type="Pfam" id="PF01145"/>
    </source>
</evidence>